<dbReference type="SUPFAM" id="SSF53850">
    <property type="entry name" value="Periplasmic binding protein-like II"/>
    <property type="match status" value="1"/>
</dbReference>
<dbReference type="Gene3D" id="3.40.190.10">
    <property type="entry name" value="Periplasmic binding protein-like II"/>
    <property type="match status" value="2"/>
</dbReference>
<keyword evidence="2" id="KW-0574">Periplasm</keyword>
<accession>A0A859QQK7</accession>
<evidence type="ECO:0000256" key="2">
    <source>
        <dbReference type="ARBA" id="ARBA00022764"/>
    </source>
</evidence>
<keyword evidence="3" id="KW-0614">Plasmid</keyword>
<dbReference type="PANTHER" id="PTHR30006">
    <property type="entry name" value="THIAMINE-BINDING PERIPLASMIC PROTEIN-RELATED"/>
    <property type="match status" value="1"/>
</dbReference>
<evidence type="ECO:0000313" key="4">
    <source>
        <dbReference type="Proteomes" id="UP000510721"/>
    </source>
</evidence>
<name>A0A859QQK7_9HYPH</name>
<keyword evidence="4" id="KW-1185">Reference proteome</keyword>
<dbReference type="Proteomes" id="UP000510721">
    <property type="component" value="Plasmid pEmeITTGR7c"/>
</dbReference>
<dbReference type="PANTHER" id="PTHR30006:SF24">
    <property type="entry name" value="SLL0237 PROTEIN"/>
    <property type="match status" value="1"/>
</dbReference>
<evidence type="ECO:0000256" key="1">
    <source>
        <dbReference type="ARBA" id="ARBA00022729"/>
    </source>
</evidence>
<dbReference type="AlphaFoldDB" id="A0A859QQK7"/>
<organism evidence="3 4">
    <name type="scientific">Sinorhizobium mexicanum</name>
    <dbReference type="NCBI Taxonomy" id="375549"/>
    <lineage>
        <taxon>Bacteria</taxon>
        <taxon>Pseudomonadati</taxon>
        <taxon>Pseudomonadota</taxon>
        <taxon>Alphaproteobacteria</taxon>
        <taxon>Hyphomicrobiales</taxon>
        <taxon>Rhizobiaceae</taxon>
        <taxon>Sinorhizobium/Ensifer group</taxon>
        <taxon>Sinorhizobium</taxon>
    </lineage>
</organism>
<dbReference type="KEGG" id="emx:FKV68_30835"/>
<protein>
    <submittedName>
        <fullName evidence="3">Extracellular solute-binding protein</fullName>
    </submittedName>
</protein>
<dbReference type="InterPro" id="IPR006059">
    <property type="entry name" value="SBP"/>
</dbReference>
<dbReference type="EMBL" id="CP041241">
    <property type="protein sequence ID" value="QLL65685.1"/>
    <property type="molecule type" value="Genomic_DNA"/>
</dbReference>
<dbReference type="Pfam" id="PF13416">
    <property type="entry name" value="SBP_bac_8"/>
    <property type="match status" value="1"/>
</dbReference>
<dbReference type="PIRSF" id="PIRSF002825">
    <property type="entry name" value="CfbpA"/>
    <property type="match status" value="1"/>
</dbReference>
<dbReference type="RefSeq" id="WP_180942581.1">
    <property type="nucleotide sequence ID" value="NZ_CP041241.1"/>
</dbReference>
<geneLocation type="plasmid" evidence="4">
    <name>pemeittgr7c</name>
</geneLocation>
<reference evidence="3 4" key="1">
    <citation type="submission" date="2019-06" db="EMBL/GenBank/DDBJ databases">
        <title>Complete genome sequence of Ensifer mexicanus ITTG R7 isolated from nodules of Acacia angustissima (Mill.) Kuntze.</title>
        <authorList>
            <person name="Rincon-Rosales R."/>
            <person name="Rogel M.A."/>
            <person name="Guerrero G."/>
            <person name="Rincon-Molina C.I."/>
            <person name="Lopez-Lopez A."/>
            <person name="Martinez-Romero E."/>
        </authorList>
    </citation>
    <scope>NUCLEOTIDE SEQUENCE [LARGE SCALE GENOMIC DNA]</scope>
    <source>
        <strain evidence="3 4">ITTG R7</strain>
        <plasmid evidence="4">pemeittgr7c</plasmid>
    </source>
</reference>
<gene>
    <name evidence="3" type="ORF">FKV68_30835</name>
</gene>
<dbReference type="InterPro" id="IPR026045">
    <property type="entry name" value="Ferric-bd"/>
</dbReference>
<keyword evidence="1" id="KW-0732">Signal</keyword>
<evidence type="ECO:0000313" key="3">
    <source>
        <dbReference type="EMBL" id="QLL65685.1"/>
    </source>
</evidence>
<sequence length="341" mass="36830">MKLLNAICVASLFATATVPAMAQDRTLIDAAKTEGEVVWYTTLVVDQVVRPIAEAFEAEYGIKVNFVSGNMNDVVSRLVNEGAAGTMVGDLWDGSTAFVTLRDAGLTEGFNAPAAANFKPEHKDPEGRWYAQFLQYPSAAINTELVAAEEAPKTFEDLLGPKWKGRIGWTSSPGVNGPIGFIGNILNTMGEEQGRAYLEKLAQQEIANIPSNQRVVLDQAIAGQYPLVLQVHNYHAALSKAKGAPIEIVYLPTNVGNMNTIGLVKGAPHPNAAKLLIDFILSEGGQTILVNAGYIPANPAVDAESPELRPETGGFKANVIGFDEYIEKKDHWTAIYKELFE</sequence>
<proteinExistence type="predicted"/>